<reference evidence="2 3" key="1">
    <citation type="submission" date="2018-06" db="EMBL/GenBank/DDBJ databases">
        <title>The genome of Pseudomonas putida NX-1, a lignin degrader.</title>
        <authorList>
            <person name="Xu Z."/>
        </authorList>
    </citation>
    <scope>NUCLEOTIDE SEQUENCE [LARGE SCALE GENOMIC DNA]</scope>
    <source>
        <strain evidence="2 3">NX-1</strain>
    </source>
</reference>
<feature type="transmembrane region" description="Helical" evidence="1">
    <location>
        <begin position="348"/>
        <end position="366"/>
    </location>
</feature>
<feature type="transmembrane region" description="Helical" evidence="1">
    <location>
        <begin position="248"/>
        <end position="272"/>
    </location>
</feature>
<keyword evidence="1" id="KW-1133">Transmembrane helix</keyword>
<feature type="transmembrane region" description="Helical" evidence="1">
    <location>
        <begin position="152"/>
        <end position="185"/>
    </location>
</feature>
<evidence type="ECO:0000256" key="1">
    <source>
        <dbReference type="SAM" id="Phobius"/>
    </source>
</evidence>
<protein>
    <recommendedName>
        <fullName evidence="4">Glucosyltransferase GtrII-like protein</fullName>
    </recommendedName>
</protein>
<name>A0AAD0LA84_PSEPU</name>
<feature type="transmembrane region" description="Helical" evidence="1">
    <location>
        <begin position="67"/>
        <end position="93"/>
    </location>
</feature>
<feature type="transmembrane region" description="Helical" evidence="1">
    <location>
        <begin position="284"/>
        <end position="308"/>
    </location>
</feature>
<organism evidence="2 3">
    <name type="scientific">Pseudomonas putida</name>
    <name type="common">Arthrobacter siderocapsulatus</name>
    <dbReference type="NCBI Taxonomy" id="303"/>
    <lineage>
        <taxon>Bacteria</taxon>
        <taxon>Pseudomonadati</taxon>
        <taxon>Pseudomonadota</taxon>
        <taxon>Gammaproteobacteria</taxon>
        <taxon>Pseudomonadales</taxon>
        <taxon>Pseudomonadaceae</taxon>
        <taxon>Pseudomonas</taxon>
    </lineage>
</organism>
<dbReference type="AlphaFoldDB" id="A0AAD0LA84"/>
<evidence type="ECO:0008006" key="4">
    <source>
        <dbReference type="Google" id="ProtNLM"/>
    </source>
</evidence>
<proteinExistence type="predicted"/>
<keyword evidence="1" id="KW-0812">Transmembrane</keyword>
<evidence type="ECO:0000313" key="3">
    <source>
        <dbReference type="Proteomes" id="UP000251617"/>
    </source>
</evidence>
<dbReference type="Proteomes" id="UP000251617">
    <property type="component" value="Chromosome"/>
</dbReference>
<dbReference type="Pfam" id="PF14264">
    <property type="entry name" value="Glucos_trans_II"/>
    <property type="match status" value="1"/>
</dbReference>
<feature type="transmembrane region" description="Helical" evidence="1">
    <location>
        <begin position="314"/>
        <end position="336"/>
    </location>
</feature>
<gene>
    <name evidence="2" type="ORF">C1S65_21895</name>
</gene>
<feature type="transmembrane region" description="Helical" evidence="1">
    <location>
        <begin position="197"/>
        <end position="219"/>
    </location>
</feature>
<dbReference type="RefSeq" id="WP_112899112.1">
    <property type="nucleotide sequence ID" value="NZ_CP030750.1"/>
</dbReference>
<keyword evidence="1" id="KW-0472">Membrane</keyword>
<sequence length="503" mass="54649">MPTAQPWNRPLTPRQAHLLCLLALALHVLPLILADSMYLDDVWRAQTATGNWTAEGRLLTQWLHAGLSFAGGAINLFPLPLLLSLPVAAYALARLAIHYFGQPRPTDLLVVLPLWYSPFFLQNLSYQYDGPAMALGLAAMILAVSLDPRRLFAGTVLIACGLGFYQVTLNVFIGLCCIDAVRGLLRGDPLARLGKVVTLRVVQMLLGALVYLLVAMPWMSEQRLTMLAVDAALPGEVITRLGTAFEHVALLLTPGNLVLAVGLALLAAAGLWRDGRGIHRQHGLPGLLVRVAGLLLAVLVLVVMTSGVMLAFDYFIHGARTLMGFACVLVLLLYLARRGLGDRAPDRALILCLPLLSMLALAYAHGRLLEAQKAQFAAIGQYIGQDILSHPALDKARAYYLLERNQADGWLPAAAGAQARAPLLKFIRSSDFVLLPEMMARVGIGQFYINSTANQSPAPTWRADDLLARGGTPVVDNRLYSIYLIGDQGYVVTKPQPKPWTLP</sequence>
<evidence type="ECO:0000313" key="2">
    <source>
        <dbReference type="EMBL" id="AXA26639.1"/>
    </source>
</evidence>
<accession>A0AAD0LA84</accession>
<dbReference type="InterPro" id="IPR025686">
    <property type="entry name" value="Glucos_trans_II"/>
</dbReference>
<dbReference type="EMBL" id="CP030750">
    <property type="protein sequence ID" value="AXA26639.1"/>
    <property type="molecule type" value="Genomic_DNA"/>
</dbReference>